<dbReference type="PROSITE" id="PS00211">
    <property type="entry name" value="ABC_TRANSPORTER_1"/>
    <property type="match status" value="1"/>
</dbReference>
<dbReference type="InterPro" id="IPR003439">
    <property type="entry name" value="ABC_transporter-like_ATP-bd"/>
</dbReference>
<evidence type="ECO:0000256" key="2">
    <source>
        <dbReference type="ARBA" id="ARBA00022692"/>
    </source>
</evidence>
<dbReference type="SMART" id="SM00382">
    <property type="entry name" value="AAA"/>
    <property type="match status" value="1"/>
</dbReference>
<evidence type="ECO:0000256" key="1">
    <source>
        <dbReference type="ARBA" id="ARBA00004651"/>
    </source>
</evidence>
<gene>
    <name evidence="10" type="ORF">CLTEP_14150</name>
</gene>
<feature type="transmembrane region" description="Helical" evidence="7">
    <location>
        <begin position="49"/>
        <end position="70"/>
    </location>
</feature>
<feature type="domain" description="ABC transmembrane type-1" evidence="9">
    <location>
        <begin position="14"/>
        <end position="295"/>
    </location>
</feature>
<dbReference type="AlphaFoldDB" id="A0A151B464"/>
<dbReference type="GO" id="GO:0005524">
    <property type="term" value="F:ATP binding"/>
    <property type="evidence" value="ECO:0007669"/>
    <property type="project" value="UniProtKB-KW"/>
</dbReference>
<dbReference type="Proteomes" id="UP000075531">
    <property type="component" value="Unassembled WGS sequence"/>
</dbReference>
<accession>A0A151B464</accession>
<dbReference type="EC" id="3.6.3.-" evidence="10"/>
<dbReference type="Gene3D" id="3.40.50.300">
    <property type="entry name" value="P-loop containing nucleotide triphosphate hydrolases"/>
    <property type="match status" value="1"/>
</dbReference>
<evidence type="ECO:0000256" key="3">
    <source>
        <dbReference type="ARBA" id="ARBA00022741"/>
    </source>
</evidence>
<dbReference type="PROSITE" id="PS50929">
    <property type="entry name" value="ABC_TM1F"/>
    <property type="match status" value="1"/>
</dbReference>
<dbReference type="GO" id="GO:0016887">
    <property type="term" value="F:ATP hydrolysis activity"/>
    <property type="evidence" value="ECO:0007669"/>
    <property type="project" value="InterPro"/>
</dbReference>
<dbReference type="Gene3D" id="1.20.1560.10">
    <property type="entry name" value="ABC transporter type 1, transmembrane domain"/>
    <property type="match status" value="1"/>
</dbReference>
<dbReference type="RefSeq" id="WP_066824568.1">
    <property type="nucleotide sequence ID" value="NZ_LTBA01000012.1"/>
</dbReference>
<protein>
    <submittedName>
        <fullName evidence="10">Putative multidrug export ATP-binding/permease protein</fullName>
        <ecNumber evidence="10">3.6.3.-</ecNumber>
    </submittedName>
</protein>
<reference evidence="10 11" key="1">
    <citation type="submission" date="2016-02" db="EMBL/GenBank/DDBJ databases">
        <title>Genome sequence of Clostridium tepidiprofundi DSM 19306.</title>
        <authorList>
            <person name="Poehlein A."/>
            <person name="Daniel R."/>
        </authorList>
    </citation>
    <scope>NUCLEOTIDE SEQUENCE [LARGE SCALE GENOMIC DNA]</scope>
    <source>
        <strain evidence="10 11">DSM 19306</strain>
    </source>
</reference>
<dbReference type="SUPFAM" id="SSF52540">
    <property type="entry name" value="P-loop containing nucleoside triphosphate hydrolases"/>
    <property type="match status" value="1"/>
</dbReference>
<dbReference type="InterPro" id="IPR027417">
    <property type="entry name" value="P-loop_NTPase"/>
</dbReference>
<dbReference type="PATRIC" id="fig|1121338.3.peg.1449"/>
<evidence type="ECO:0000256" key="7">
    <source>
        <dbReference type="SAM" id="Phobius"/>
    </source>
</evidence>
<keyword evidence="10" id="KW-0378">Hydrolase</keyword>
<dbReference type="InterPro" id="IPR036640">
    <property type="entry name" value="ABC1_TM_sf"/>
</dbReference>
<dbReference type="PROSITE" id="PS50893">
    <property type="entry name" value="ABC_TRANSPORTER_2"/>
    <property type="match status" value="1"/>
</dbReference>
<keyword evidence="6 7" id="KW-0472">Membrane</keyword>
<feature type="transmembrane region" description="Helical" evidence="7">
    <location>
        <begin position="151"/>
        <end position="170"/>
    </location>
</feature>
<evidence type="ECO:0000256" key="6">
    <source>
        <dbReference type="ARBA" id="ARBA00023136"/>
    </source>
</evidence>
<keyword evidence="11" id="KW-1185">Reference proteome</keyword>
<evidence type="ECO:0000313" key="11">
    <source>
        <dbReference type="Proteomes" id="UP000075531"/>
    </source>
</evidence>
<feature type="transmembrane region" description="Helical" evidence="7">
    <location>
        <begin position="12"/>
        <end position="34"/>
    </location>
</feature>
<proteinExistence type="predicted"/>
<dbReference type="PANTHER" id="PTHR43394:SF1">
    <property type="entry name" value="ATP-BINDING CASSETTE SUB-FAMILY B MEMBER 10, MITOCHONDRIAL"/>
    <property type="match status" value="1"/>
</dbReference>
<feature type="transmembrane region" description="Helical" evidence="7">
    <location>
        <begin position="235"/>
        <end position="260"/>
    </location>
</feature>
<dbReference type="SUPFAM" id="SSF90123">
    <property type="entry name" value="ABC transporter transmembrane region"/>
    <property type="match status" value="1"/>
</dbReference>
<dbReference type="InterPro" id="IPR003593">
    <property type="entry name" value="AAA+_ATPase"/>
</dbReference>
<dbReference type="Pfam" id="PF00664">
    <property type="entry name" value="ABC_membrane"/>
    <property type="match status" value="1"/>
</dbReference>
<evidence type="ECO:0000313" key="10">
    <source>
        <dbReference type="EMBL" id="KYH34695.1"/>
    </source>
</evidence>
<dbReference type="InterPro" id="IPR011527">
    <property type="entry name" value="ABC1_TM_dom"/>
</dbReference>
<evidence type="ECO:0000256" key="5">
    <source>
        <dbReference type="ARBA" id="ARBA00022989"/>
    </source>
</evidence>
<dbReference type="STRING" id="1121338.CLTEP_14150"/>
<dbReference type="GO" id="GO:0005886">
    <property type="term" value="C:plasma membrane"/>
    <property type="evidence" value="ECO:0007669"/>
    <property type="project" value="UniProtKB-SubCell"/>
</dbReference>
<dbReference type="PANTHER" id="PTHR43394">
    <property type="entry name" value="ATP-DEPENDENT PERMEASE MDL1, MITOCHONDRIAL"/>
    <property type="match status" value="1"/>
</dbReference>
<feature type="domain" description="ABC transporter" evidence="8">
    <location>
        <begin position="329"/>
        <end position="544"/>
    </location>
</feature>
<keyword evidence="2 7" id="KW-0812">Transmembrane</keyword>
<dbReference type="CDD" id="cd07346">
    <property type="entry name" value="ABC_6TM_exporters"/>
    <property type="match status" value="1"/>
</dbReference>
<dbReference type="CDD" id="cd03228">
    <property type="entry name" value="ABCC_MRP_Like"/>
    <property type="match status" value="1"/>
</dbReference>
<comment type="subcellular location">
    <subcellularLocation>
        <location evidence="1">Cell membrane</location>
        <topology evidence="1">Multi-pass membrane protein</topology>
    </subcellularLocation>
</comment>
<dbReference type="GO" id="GO:0015421">
    <property type="term" value="F:ABC-type oligopeptide transporter activity"/>
    <property type="evidence" value="ECO:0007669"/>
    <property type="project" value="TreeGrafter"/>
</dbReference>
<dbReference type="InterPro" id="IPR017871">
    <property type="entry name" value="ABC_transporter-like_CS"/>
</dbReference>
<name>A0A151B464_9CLOT</name>
<dbReference type="OrthoDB" id="95687at2"/>
<dbReference type="EMBL" id="LTBA01000012">
    <property type="protein sequence ID" value="KYH34695.1"/>
    <property type="molecule type" value="Genomic_DNA"/>
</dbReference>
<keyword evidence="3" id="KW-0547">Nucleotide-binding</keyword>
<dbReference type="Pfam" id="PF00005">
    <property type="entry name" value="ABC_tran"/>
    <property type="match status" value="1"/>
</dbReference>
<organism evidence="10 11">
    <name type="scientific">Clostridium tepidiprofundi DSM 19306</name>
    <dbReference type="NCBI Taxonomy" id="1121338"/>
    <lineage>
        <taxon>Bacteria</taxon>
        <taxon>Bacillati</taxon>
        <taxon>Bacillota</taxon>
        <taxon>Clostridia</taxon>
        <taxon>Eubacteriales</taxon>
        <taxon>Clostridiaceae</taxon>
        <taxon>Clostridium</taxon>
    </lineage>
</organism>
<dbReference type="InterPro" id="IPR039421">
    <property type="entry name" value="Type_1_exporter"/>
</dbReference>
<keyword evidence="5 7" id="KW-1133">Transmembrane helix</keyword>
<sequence>MCNFLIKENKKLFILGIILQTFSTILEVGLAYVMMLCIQIAENQDLSKIGIYLLGFGGYIIVFFFIDFICRRTKWLLIKNAKISLRGKLLKNIFSLNTTQFHKKNTGDWFSLLSNDLDIVERSYFSSIFIIYTSILQFIISAIAILLISPYISIFVFIMVVIQLMIPKFFGPKQAQNKKKFSEKASEFTVNTTEELNAFDLIKGFHLEAQALATTNNSSKQLENQRFITKTWTSFINVLSYNLGSILYLGVFFGGALLVVSGHMDIATLIAASQLIVYISSPLTSLSNDLTELHSAKIVIKKLQKHLSNDVVIEEKCDYQEKVSFDYSLSLNNVSFKYEDNIVLKQVNYSFIKGKKYLLQGKSGVGKSTLIKLISKELVPNHGKILMDQVDIQKIKVEDYCRLVSINSQVPFIFQATIKENICLFQDTFSDKEIMDAVNFAGLGYVLARTELGINAMIGQSGINLSGGEKQRIALARIYLYKADIMILDESLSNLDNETANIILNKLLANDELTLLYISHQVDDNIRQKFDVQLEIQHKTICEI</sequence>
<feature type="transmembrane region" description="Helical" evidence="7">
    <location>
        <begin position="124"/>
        <end position="145"/>
    </location>
</feature>
<comment type="caution">
    <text evidence="10">The sequence shown here is derived from an EMBL/GenBank/DDBJ whole genome shotgun (WGS) entry which is preliminary data.</text>
</comment>
<keyword evidence="4 10" id="KW-0067">ATP-binding</keyword>
<evidence type="ECO:0000259" key="9">
    <source>
        <dbReference type="PROSITE" id="PS50929"/>
    </source>
</evidence>
<evidence type="ECO:0000259" key="8">
    <source>
        <dbReference type="PROSITE" id="PS50893"/>
    </source>
</evidence>
<evidence type="ECO:0000256" key="4">
    <source>
        <dbReference type="ARBA" id="ARBA00022840"/>
    </source>
</evidence>